<proteinExistence type="predicted"/>
<accession>A0ABW5J1D4</accession>
<feature type="domain" description="Secretion system C-terminal sorting" evidence="1">
    <location>
        <begin position="538"/>
        <end position="604"/>
    </location>
</feature>
<evidence type="ECO:0000313" key="3">
    <source>
        <dbReference type="Proteomes" id="UP001597510"/>
    </source>
</evidence>
<dbReference type="Proteomes" id="UP001597510">
    <property type="component" value="Unassembled WGS sequence"/>
</dbReference>
<keyword evidence="3" id="KW-1185">Reference proteome</keyword>
<reference evidence="3" key="1">
    <citation type="journal article" date="2019" name="Int. J. Syst. Evol. Microbiol.">
        <title>The Global Catalogue of Microorganisms (GCM) 10K type strain sequencing project: providing services to taxonomists for standard genome sequencing and annotation.</title>
        <authorList>
            <consortium name="The Broad Institute Genomics Platform"/>
            <consortium name="The Broad Institute Genome Sequencing Center for Infectious Disease"/>
            <person name="Wu L."/>
            <person name="Ma J."/>
        </authorList>
    </citation>
    <scope>NUCLEOTIDE SEQUENCE [LARGE SCALE GENOMIC DNA]</scope>
    <source>
        <strain evidence="3">KCTC 52344</strain>
    </source>
</reference>
<sequence>MNFISDNRPVIICRSVILLLFLSIKIASGQTVQLPFFEDFSTTIGTNPDPKLWINGGTIVNNSFPINQPSKFVATFDGRSSLGIPYNGVNQLAYGGTDTLTSQPMSLATLQPADSLYLSFFWQARGLGDLPDDDDTLMVSFLNSQKRWIPVWKQHGSILSDNFKQEMLAIKDTSFFHANFQFRFEAKGRQSGAFDTWHIDYIYLNKNRNQNDIHSKDIACTKFTSAYLRRYTAMPMRQYLVNPATEVNETLKAEIFNLQNDGDFTPYAWKVSDIVSGRVYYDAPAPSFGNLPPRITGIRQFTPPVITDFGADKAILKFQLNITTSDNVQPNLPGYDLSVNDSISTYTILDDFYAYDDGTAEVGADFDQTLGKVAVQYILSKPDSIGAVRFNFSPYFNNPYLKDTLSSGGQYFLLQILESDKGKPGKTLHQQSIRVKYGTEVNHFEEYLLNQNIAVKDTFYVAWTKVTQEVIAVGVDKNTPQFADRIFYNNGTEWMPNTSVKGSLMVRPVIATKPAGGSTEGPGDPLANEEPFGQKLVVYPNPTSGMLKWNVVGIKHISIFDVRGHEVLSKNVDGQELNIAHLPTNTYFVNFSDGRKNLIHKIVVVN</sequence>
<evidence type="ECO:0000259" key="1">
    <source>
        <dbReference type="Pfam" id="PF18962"/>
    </source>
</evidence>
<gene>
    <name evidence="2" type="ORF">ACFSR2_02625</name>
</gene>
<dbReference type="RefSeq" id="WP_340236383.1">
    <property type="nucleotide sequence ID" value="NZ_JBBEWC010000006.1"/>
</dbReference>
<evidence type="ECO:0000313" key="2">
    <source>
        <dbReference type="EMBL" id="MFD2519761.1"/>
    </source>
</evidence>
<protein>
    <submittedName>
        <fullName evidence="2">T9SS type A sorting domain-containing protein</fullName>
    </submittedName>
</protein>
<comment type="caution">
    <text evidence="2">The sequence shown here is derived from an EMBL/GenBank/DDBJ whole genome shotgun (WGS) entry which is preliminary data.</text>
</comment>
<dbReference type="Pfam" id="PF18962">
    <property type="entry name" value="Por_Secre_tail"/>
    <property type="match status" value="1"/>
</dbReference>
<name>A0ABW5J1D4_9BACT</name>
<organism evidence="2 3">
    <name type="scientific">Emticicia soli</name>
    <dbReference type="NCBI Taxonomy" id="2027878"/>
    <lineage>
        <taxon>Bacteria</taxon>
        <taxon>Pseudomonadati</taxon>
        <taxon>Bacteroidota</taxon>
        <taxon>Cytophagia</taxon>
        <taxon>Cytophagales</taxon>
        <taxon>Leadbetterellaceae</taxon>
        <taxon>Emticicia</taxon>
    </lineage>
</organism>
<dbReference type="NCBIfam" id="TIGR04183">
    <property type="entry name" value="Por_Secre_tail"/>
    <property type="match status" value="1"/>
</dbReference>
<dbReference type="InterPro" id="IPR026444">
    <property type="entry name" value="Secre_tail"/>
</dbReference>
<dbReference type="EMBL" id="JBHULC010000003">
    <property type="protein sequence ID" value="MFD2519761.1"/>
    <property type="molecule type" value="Genomic_DNA"/>
</dbReference>